<dbReference type="InterPro" id="IPR031107">
    <property type="entry name" value="Small_HSP"/>
</dbReference>
<keyword evidence="5" id="KW-1185">Reference proteome</keyword>
<dbReference type="KEGG" id="lji:ELX58_05190"/>
<dbReference type="EMBL" id="CP034726">
    <property type="protein sequence ID" value="QBP18536.1"/>
    <property type="molecule type" value="Genomic_DNA"/>
</dbReference>
<evidence type="ECO:0000259" key="3">
    <source>
        <dbReference type="PROSITE" id="PS01031"/>
    </source>
</evidence>
<evidence type="ECO:0000313" key="5">
    <source>
        <dbReference type="Proteomes" id="UP000294321"/>
    </source>
</evidence>
<protein>
    <submittedName>
        <fullName evidence="4">Hsp20/alpha crystallin family protein</fullName>
    </submittedName>
</protein>
<comment type="similarity">
    <text evidence="1 2">Belongs to the small heat shock protein (HSP20) family.</text>
</comment>
<dbReference type="PROSITE" id="PS01031">
    <property type="entry name" value="SHSP"/>
    <property type="match status" value="1"/>
</dbReference>
<dbReference type="PANTHER" id="PTHR11527">
    <property type="entry name" value="HEAT-SHOCK PROTEIN 20 FAMILY MEMBER"/>
    <property type="match status" value="1"/>
</dbReference>
<dbReference type="Proteomes" id="UP000294321">
    <property type="component" value="Chromosome"/>
</dbReference>
<evidence type="ECO:0000256" key="1">
    <source>
        <dbReference type="PROSITE-ProRule" id="PRU00285"/>
    </source>
</evidence>
<evidence type="ECO:0000256" key="2">
    <source>
        <dbReference type="RuleBase" id="RU003616"/>
    </source>
</evidence>
<dbReference type="InterPro" id="IPR008978">
    <property type="entry name" value="HSP20-like_chaperone"/>
</dbReference>
<reference evidence="5" key="1">
    <citation type="submission" date="2018-12" db="EMBL/GenBank/DDBJ databases">
        <title>A new species of lactobacillus.</title>
        <authorList>
            <person name="Jian Y."/>
            <person name="Xin L."/>
            <person name="Hong Z.J."/>
            <person name="Ming L.Z."/>
            <person name="Hong X.Z."/>
        </authorList>
    </citation>
    <scope>NUCLEOTIDE SEQUENCE [LARGE SCALE GENOMIC DNA]</scope>
    <source>
        <strain evidence="5">HSLZ-75</strain>
    </source>
</reference>
<dbReference type="InterPro" id="IPR002068">
    <property type="entry name" value="A-crystallin/Hsp20_dom"/>
</dbReference>
<sequence>MSNDLMDPFNDDFDEPMNNFFGNLGRSMVESMPKMANNMRTDVTDDGKAYHVTAELPGFKKSSIHMDYRNNTLRIEATHNMHRETKNNKGRVLRKERSNSNVARAFYLPNVNFSKISAKYDGGSIKG</sequence>
<proteinExistence type="inferred from homology"/>
<name>A0A4P6ZL67_9LACO</name>
<dbReference type="OrthoDB" id="9811615at2"/>
<dbReference type="AlphaFoldDB" id="A0A4P6ZL67"/>
<gene>
    <name evidence="4" type="ORF">ELX58_05190</name>
</gene>
<dbReference type="RefSeq" id="WP_133442095.1">
    <property type="nucleotide sequence ID" value="NZ_CP034726.1"/>
</dbReference>
<dbReference type="Pfam" id="PF00011">
    <property type="entry name" value="HSP20"/>
    <property type="match status" value="1"/>
</dbReference>
<feature type="domain" description="SHSP" evidence="3">
    <location>
        <begin position="30"/>
        <end position="127"/>
    </location>
</feature>
<dbReference type="SUPFAM" id="SSF49764">
    <property type="entry name" value="HSP20-like chaperones"/>
    <property type="match status" value="1"/>
</dbReference>
<organism evidence="4 5">
    <name type="scientific">Acetilactobacillus jinshanensis</name>
    <dbReference type="NCBI Taxonomy" id="1720083"/>
    <lineage>
        <taxon>Bacteria</taxon>
        <taxon>Bacillati</taxon>
        <taxon>Bacillota</taxon>
        <taxon>Bacilli</taxon>
        <taxon>Lactobacillales</taxon>
        <taxon>Lactobacillaceae</taxon>
        <taxon>Acetilactobacillus</taxon>
    </lineage>
</organism>
<dbReference type="Gene3D" id="2.60.40.790">
    <property type="match status" value="1"/>
</dbReference>
<accession>A0A4P6ZL67</accession>
<dbReference type="CDD" id="cd06471">
    <property type="entry name" value="ACD_LpsHSP_like"/>
    <property type="match status" value="1"/>
</dbReference>
<evidence type="ECO:0000313" key="4">
    <source>
        <dbReference type="EMBL" id="QBP18536.1"/>
    </source>
</evidence>